<sequence length="1014" mass="110917">MDGTANTEVHCRLLPSTTDGGFSCSGQNQVRLASSRWSLTSAATSGPAHGDGERFGGRVCDWLYAGYDATVVVWMCEGAEGQAGGDGWVGVWEGVANNVMQRKQMGRDEDVQLALSAWLIPHTTSPSAPLPLLATPSPSLSESTDMSDLAERKVHTTNARDMRRLTQVIQQRAEAAMGRCAGHLVVRLGVLHRDAGEEMALESVLHLVVVDGLRAQDVRAVECIADEMEDDSGSALSPFVRHPSQLTIVPFVPSSPPPSALPLYRRFLSAMEQVTSLAHRCPSHPILSTHLPALARRWTKLSAVDTDIDTWRSAVLPARHSPAAAAAAADVVDLPHTPSRVTDTEPLRRSWTTDDLPEESSPLPLHRQAVLIRNIEQGAVTTRPTSSFESLYQDAQRVQTLYERLQRAVQERRRPSPSMPASFRSAPPLTGSPLIDQPHVVAREDEQQGEGGEHGVCLEDSLDGVLPPPPPGLSDAAVAALNRIRNMAFGGDGVRAIKGSDEEGGCQNTQRVPSPSQPPFPSLLHGDDHWDTSALAAPLSPPTQPAYGGRPTATDEEIPAMATPRPEETELEALRRENEALRRENEMLRLDVREGEAQRAVEADCAELESVRWRGHLRELAKSSGIEHVAEIYEAEIARLSDKCQALEKRTHQLLTLHLLSHLQQKELPPSPSPAAHLSPSKPPSQRASPIKRTFLPPPSPGGALRSPRGVVVVRSPPTRTYGLGWLGSEWRQLIKDLEAAHAENEELRQRVRFYLSQERYVKESRRRVSSVSHQLQDKQREVTALQSCVSEQSQQMKDNLRHTQHLKDQLQASEQRVLKMAEEISSLRAALANPPPTLAKQDAILTKFLQPAPKASVAQKACRVHFDRLQEELTTHPRAPAAAAAAAAAADTRQPMRLIAAYERCRQQTEEALAAFVETEQAFRSAIRLLREQAKAELEDHHTHTRPPAGGMVDSVADGGTATFGAGRKNASAAAAAAVTGGSVRERERERERVVNYDGSVTFRGGWKYWAPP</sequence>
<protein>
    <submittedName>
        <fullName evidence="3">Uncharacterized protein</fullName>
    </submittedName>
</protein>
<feature type="region of interest" description="Disordered" evidence="2">
    <location>
        <begin position="665"/>
        <end position="709"/>
    </location>
</feature>
<dbReference type="EMBL" id="CDMY01000347">
    <property type="protein sequence ID" value="CEM03730.1"/>
    <property type="molecule type" value="Genomic_DNA"/>
</dbReference>
<dbReference type="Proteomes" id="UP000041254">
    <property type="component" value="Unassembled WGS sequence"/>
</dbReference>
<keyword evidence="1" id="KW-0175">Coiled coil</keyword>
<gene>
    <name evidence="3" type="ORF">Vbra_8455</name>
</gene>
<name>A0A0G4EYX1_VITBC</name>
<dbReference type="VEuPathDB" id="CryptoDB:Vbra_8455"/>
<evidence type="ECO:0000256" key="1">
    <source>
        <dbReference type="SAM" id="Coils"/>
    </source>
</evidence>
<feature type="compositionally biased region" description="Basic and acidic residues" evidence="2">
    <location>
        <begin position="342"/>
        <end position="352"/>
    </location>
</feature>
<organism evidence="3 4">
    <name type="scientific">Vitrella brassicaformis (strain CCMP3155)</name>
    <dbReference type="NCBI Taxonomy" id="1169540"/>
    <lineage>
        <taxon>Eukaryota</taxon>
        <taxon>Sar</taxon>
        <taxon>Alveolata</taxon>
        <taxon>Colpodellida</taxon>
        <taxon>Vitrellaceae</taxon>
        <taxon>Vitrella</taxon>
    </lineage>
</organism>
<evidence type="ECO:0000313" key="3">
    <source>
        <dbReference type="EMBL" id="CEM03730.1"/>
    </source>
</evidence>
<feature type="region of interest" description="Disordered" evidence="2">
    <location>
        <begin position="409"/>
        <end position="434"/>
    </location>
</feature>
<evidence type="ECO:0000256" key="2">
    <source>
        <dbReference type="SAM" id="MobiDB-lite"/>
    </source>
</evidence>
<reference evidence="3 4" key="1">
    <citation type="submission" date="2014-11" db="EMBL/GenBank/DDBJ databases">
        <authorList>
            <person name="Zhu J."/>
            <person name="Qi W."/>
            <person name="Song R."/>
        </authorList>
    </citation>
    <scope>NUCLEOTIDE SEQUENCE [LARGE SCALE GENOMIC DNA]</scope>
</reference>
<feature type="coiled-coil region" evidence="1">
    <location>
        <begin position="571"/>
        <end position="598"/>
    </location>
</feature>
<proteinExistence type="predicted"/>
<dbReference type="InParanoid" id="A0A0G4EYX1"/>
<accession>A0A0G4EYX1</accession>
<feature type="region of interest" description="Disordered" evidence="2">
    <location>
        <begin position="336"/>
        <end position="362"/>
    </location>
</feature>
<feature type="region of interest" description="Disordered" evidence="2">
    <location>
        <begin position="495"/>
        <end position="522"/>
    </location>
</feature>
<evidence type="ECO:0000313" key="4">
    <source>
        <dbReference type="Proteomes" id="UP000041254"/>
    </source>
</evidence>
<dbReference type="AlphaFoldDB" id="A0A0G4EYX1"/>
<keyword evidence="4" id="KW-1185">Reference proteome</keyword>
<feature type="coiled-coil region" evidence="1">
    <location>
        <begin position="731"/>
        <end position="831"/>
    </location>
</feature>